<keyword evidence="4" id="KW-0812">Transmembrane</keyword>
<organism evidence="6 7">
    <name type="scientific">Hypsibius exemplaris</name>
    <name type="common">Freshwater tardigrade</name>
    <dbReference type="NCBI Taxonomy" id="2072580"/>
    <lineage>
        <taxon>Eukaryota</taxon>
        <taxon>Metazoa</taxon>
        <taxon>Ecdysozoa</taxon>
        <taxon>Tardigrada</taxon>
        <taxon>Eutardigrada</taxon>
        <taxon>Parachela</taxon>
        <taxon>Hypsibioidea</taxon>
        <taxon>Hypsibiidae</taxon>
        <taxon>Hypsibius</taxon>
    </lineage>
</organism>
<keyword evidence="2" id="KW-0325">Glycoprotein</keyword>
<feature type="region of interest" description="Disordered" evidence="3">
    <location>
        <begin position="384"/>
        <end position="417"/>
    </location>
</feature>
<protein>
    <recommendedName>
        <fullName evidence="8">UPAR/Ly6 domain-containing protein</fullName>
    </recommendedName>
</protein>
<accession>A0A9X6NDI1</accession>
<dbReference type="EMBL" id="MTYJ01000252">
    <property type="protein sequence ID" value="OWA52122.1"/>
    <property type="molecule type" value="Genomic_DNA"/>
</dbReference>
<keyword evidence="1 5" id="KW-0732">Signal</keyword>
<dbReference type="GO" id="GO:0030431">
    <property type="term" value="P:sleep"/>
    <property type="evidence" value="ECO:0007669"/>
    <property type="project" value="InterPro"/>
</dbReference>
<feature type="transmembrane region" description="Helical" evidence="4">
    <location>
        <begin position="419"/>
        <end position="439"/>
    </location>
</feature>
<gene>
    <name evidence="6" type="ORF">BV898_16583</name>
</gene>
<dbReference type="PANTHER" id="PTHR33562">
    <property type="entry name" value="ATILLA, ISOFORM B-RELATED-RELATED"/>
    <property type="match status" value="1"/>
</dbReference>
<reference evidence="7" key="1">
    <citation type="submission" date="2017-01" db="EMBL/GenBank/DDBJ databases">
        <title>Comparative genomics of anhydrobiosis in the tardigrade Hypsibius dujardini.</title>
        <authorList>
            <person name="Yoshida Y."/>
            <person name="Koutsovoulos G."/>
            <person name="Laetsch D."/>
            <person name="Stevens L."/>
            <person name="Kumar S."/>
            <person name="Horikawa D."/>
            <person name="Ishino K."/>
            <person name="Komine S."/>
            <person name="Tomita M."/>
            <person name="Blaxter M."/>
            <person name="Arakawa K."/>
        </authorList>
    </citation>
    <scope>NUCLEOTIDE SEQUENCE [LARGE SCALE GENOMIC DNA]</scope>
    <source>
        <strain evidence="7">Z151</strain>
    </source>
</reference>
<keyword evidence="4" id="KW-1133">Transmembrane helix</keyword>
<name>A0A9X6NDI1_HYPEX</name>
<keyword evidence="7" id="KW-1185">Reference proteome</keyword>
<comment type="caution">
    <text evidence="6">The sequence shown here is derived from an EMBL/GenBank/DDBJ whole genome shotgun (WGS) entry which is preliminary data.</text>
</comment>
<dbReference type="Pfam" id="PF17064">
    <property type="entry name" value="QVR"/>
    <property type="match status" value="3"/>
</dbReference>
<sequence length="440" mass="45869">MKHLLSIIALVVCLAVEGTALRCHVCNSHTQGTPTPTNPKCSDPFSVDGATVVECTTTCQTTRATATHPLYGVQHFTERRCAATAGTVGCIDQMVGGVPYMTICHCDSDLCNAAPAAPVQVPTTIPPTSVATSPSAPIIQCYQCNHPFNLIFEGPGNVDPNCNDPFTGVGITTVNCRGSCVTQAITFSADVGIPHLIGQTIISRSCDLDEAVDLCFDDPDQSGLMSQRVCYCSGNLCNRVPVIPPAIITTPTAIINPTVAPEGAIKCYVCNDPPASVISGTFDPKCNDPFDGVGVTVNDCWGKCVKHTMSFAASFSKPNLAGKTIVSRRCEPESLTENVCSDSTAAAGVTHRICHCSGNFCNGVLLNPDGTTVVPTIPPIDATGSTFGRPVNPTVPPVTSQTDGWTDGQTDGKPVPGSGSATLAPFALVAFFGAFLIMLL</sequence>
<evidence type="ECO:0000256" key="3">
    <source>
        <dbReference type="SAM" id="MobiDB-lite"/>
    </source>
</evidence>
<keyword evidence="4" id="KW-0472">Membrane</keyword>
<evidence type="ECO:0000256" key="2">
    <source>
        <dbReference type="ARBA" id="ARBA00023180"/>
    </source>
</evidence>
<dbReference type="PANTHER" id="PTHR33562:SF2">
    <property type="entry name" value="PROTEIN QUIVER"/>
    <property type="match status" value="1"/>
</dbReference>
<evidence type="ECO:0000313" key="6">
    <source>
        <dbReference type="EMBL" id="OWA52122.1"/>
    </source>
</evidence>
<dbReference type="InterPro" id="IPR050975">
    <property type="entry name" value="Sleep_regulator"/>
</dbReference>
<feature type="chain" id="PRO_5040878016" description="UPAR/Ly6 domain-containing protein" evidence="5">
    <location>
        <begin position="21"/>
        <end position="440"/>
    </location>
</feature>
<evidence type="ECO:0008006" key="8">
    <source>
        <dbReference type="Google" id="ProtNLM"/>
    </source>
</evidence>
<evidence type="ECO:0000313" key="7">
    <source>
        <dbReference type="Proteomes" id="UP000192578"/>
    </source>
</evidence>
<feature type="signal peptide" evidence="5">
    <location>
        <begin position="1"/>
        <end position="20"/>
    </location>
</feature>
<dbReference type="AlphaFoldDB" id="A0A9X6NDI1"/>
<dbReference type="InterPro" id="IPR031424">
    <property type="entry name" value="QVR-like"/>
</dbReference>
<evidence type="ECO:0000256" key="1">
    <source>
        <dbReference type="ARBA" id="ARBA00022729"/>
    </source>
</evidence>
<dbReference type="Proteomes" id="UP000192578">
    <property type="component" value="Unassembled WGS sequence"/>
</dbReference>
<evidence type="ECO:0000256" key="5">
    <source>
        <dbReference type="SAM" id="SignalP"/>
    </source>
</evidence>
<evidence type="ECO:0000256" key="4">
    <source>
        <dbReference type="SAM" id="Phobius"/>
    </source>
</evidence>
<dbReference type="GO" id="GO:0032222">
    <property type="term" value="P:regulation of synaptic transmission, cholinergic"/>
    <property type="evidence" value="ECO:0007669"/>
    <property type="project" value="InterPro"/>
</dbReference>
<feature type="compositionally biased region" description="Polar residues" evidence="3">
    <location>
        <begin position="397"/>
        <end position="409"/>
    </location>
</feature>
<proteinExistence type="predicted"/>